<keyword evidence="2" id="KW-1185">Reference proteome</keyword>
<comment type="caution">
    <text evidence="1">The sequence shown here is derived from an EMBL/GenBank/DDBJ whole genome shotgun (WGS) entry which is preliminary data.</text>
</comment>
<proteinExistence type="predicted"/>
<accession>A0A1X2I8A2</accession>
<dbReference type="Proteomes" id="UP000193560">
    <property type="component" value="Unassembled WGS sequence"/>
</dbReference>
<organism evidence="1 2">
    <name type="scientific">Absidia repens</name>
    <dbReference type="NCBI Taxonomy" id="90262"/>
    <lineage>
        <taxon>Eukaryota</taxon>
        <taxon>Fungi</taxon>
        <taxon>Fungi incertae sedis</taxon>
        <taxon>Mucoromycota</taxon>
        <taxon>Mucoromycotina</taxon>
        <taxon>Mucoromycetes</taxon>
        <taxon>Mucorales</taxon>
        <taxon>Cunninghamellaceae</taxon>
        <taxon>Absidia</taxon>
    </lineage>
</organism>
<dbReference type="OrthoDB" id="2282777at2759"/>
<gene>
    <name evidence="1" type="ORF">BCR42DRAFT_332687</name>
</gene>
<evidence type="ECO:0000313" key="2">
    <source>
        <dbReference type="Proteomes" id="UP000193560"/>
    </source>
</evidence>
<evidence type="ECO:0000313" key="1">
    <source>
        <dbReference type="EMBL" id="ORZ11506.1"/>
    </source>
</evidence>
<sequence>VLSVVWRYSDLSDEKTVSSFFYQMQKKILDYLPHYQLFIENLKEDGYNLVGYARKSKSNESTESRIRSDLLKNDLLNQLDVDGDTQDMLNYIGRNKNIYLVVLGYADLSTSDKYLETFLR</sequence>
<reference evidence="1 2" key="1">
    <citation type="submission" date="2016-07" db="EMBL/GenBank/DDBJ databases">
        <title>Pervasive Adenine N6-methylation of Active Genes in Fungi.</title>
        <authorList>
            <consortium name="DOE Joint Genome Institute"/>
            <person name="Mondo S.J."/>
            <person name="Dannebaum R.O."/>
            <person name="Kuo R.C."/>
            <person name="Labutti K."/>
            <person name="Haridas S."/>
            <person name="Kuo A."/>
            <person name="Salamov A."/>
            <person name="Ahrendt S.R."/>
            <person name="Lipzen A."/>
            <person name="Sullivan W."/>
            <person name="Andreopoulos W.B."/>
            <person name="Clum A."/>
            <person name="Lindquist E."/>
            <person name="Daum C."/>
            <person name="Ramamoorthy G.K."/>
            <person name="Gryganskyi A."/>
            <person name="Culley D."/>
            <person name="Magnuson J.K."/>
            <person name="James T.Y."/>
            <person name="O'Malley M.A."/>
            <person name="Stajich J.E."/>
            <person name="Spatafora J.W."/>
            <person name="Visel A."/>
            <person name="Grigoriev I.V."/>
        </authorList>
    </citation>
    <scope>NUCLEOTIDE SEQUENCE [LARGE SCALE GENOMIC DNA]</scope>
    <source>
        <strain evidence="1 2">NRRL 1336</strain>
    </source>
</reference>
<dbReference type="EMBL" id="MCGE01000021">
    <property type="protein sequence ID" value="ORZ11506.1"/>
    <property type="molecule type" value="Genomic_DNA"/>
</dbReference>
<protein>
    <submittedName>
        <fullName evidence="1">Uncharacterized protein</fullName>
    </submittedName>
</protein>
<dbReference type="AlphaFoldDB" id="A0A1X2I8A2"/>
<name>A0A1X2I8A2_9FUNG</name>
<feature type="non-terminal residue" evidence="1">
    <location>
        <position position="1"/>
    </location>
</feature>